<dbReference type="KEGG" id="raq:Rahaq2_2258"/>
<dbReference type="STRING" id="745277.Rahaq2_2258"/>
<dbReference type="HOGENOM" id="CLU_2976083_0_0_6"/>
<reference evidence="3" key="2">
    <citation type="submission" date="2012-01" db="EMBL/GenBank/DDBJ databases">
        <title>Complete sequence of chromosome of Rahnella aquatilis CIP 78.65.</title>
        <authorList>
            <person name="Lucas S."/>
            <person name="Han J."/>
            <person name="Lapidus A."/>
            <person name="Cheng J.-F."/>
            <person name="Goodwin L."/>
            <person name="Pitluck S."/>
            <person name="Peters L."/>
            <person name="Ovchinnikova G."/>
            <person name="Held B."/>
            <person name="Detter J.C."/>
            <person name="Han C."/>
            <person name="Tapia R."/>
            <person name="Land M."/>
            <person name="Hauser L."/>
            <person name="Kyrpides N."/>
            <person name="Ivanova N."/>
            <person name="Pagani I."/>
            <person name="Sobecky P."/>
            <person name="Martinez R."/>
            <person name="Woyke T."/>
        </authorList>
    </citation>
    <scope>NUCLEOTIDE SEQUENCE [LARGE SCALE GENOMIC DNA]</scope>
    <source>
        <strain evidence="3">ATCC 33071 / DSM 4594 / JCM 1683 / NBRC 105701 / NCIMB 13365 / CIP 78.65</strain>
    </source>
</reference>
<accession>H2IZC6</accession>
<evidence type="ECO:0000313" key="2">
    <source>
        <dbReference type="EMBL" id="AEX52113.1"/>
    </source>
</evidence>
<dbReference type="EMBL" id="CP003244">
    <property type="protein sequence ID" value="AEX52113.1"/>
    <property type="molecule type" value="Genomic_DNA"/>
</dbReference>
<sequence length="58" mass="6283">MDNSLPCEGEGWGGVLKVNQKVRVCAGYGFVCKTPSRPPPSQGEEQRKNSYLATVPCL</sequence>
<reference evidence="2 3" key="1">
    <citation type="journal article" date="2012" name="J. Bacteriol.">
        <title>Complete Genome Sequence of Rahnella aquatilis CIP 78.65.</title>
        <authorList>
            <person name="Martinez R.J."/>
            <person name="Bruce D."/>
            <person name="Detter C."/>
            <person name="Goodwin L.A."/>
            <person name="Han J."/>
            <person name="Han C.S."/>
            <person name="Held B."/>
            <person name="Land M.L."/>
            <person name="Mikhailova N."/>
            <person name="Nolan M."/>
            <person name="Pennacchio L."/>
            <person name="Pitluck S."/>
            <person name="Tapia R."/>
            <person name="Woyke T."/>
            <person name="Sobecky P.A."/>
        </authorList>
    </citation>
    <scope>NUCLEOTIDE SEQUENCE [LARGE SCALE GENOMIC DNA]</scope>
    <source>
        <strain evidence="3">ATCC 33071 / DSM 4594 / JCM 1683 / NBRC 105701 / NCIMB 13365 / CIP 78.65</strain>
    </source>
</reference>
<dbReference type="Proteomes" id="UP000009010">
    <property type="component" value="Chromosome"/>
</dbReference>
<evidence type="ECO:0000256" key="1">
    <source>
        <dbReference type="SAM" id="MobiDB-lite"/>
    </source>
</evidence>
<organism evidence="2 3">
    <name type="scientific">Rahnella aquatilis (strain ATCC 33071 / DSM 4594 / JCM 1683 / NBRC 105701 / NCIMB 13365 / CIP 78.65)</name>
    <dbReference type="NCBI Taxonomy" id="745277"/>
    <lineage>
        <taxon>Bacteria</taxon>
        <taxon>Pseudomonadati</taxon>
        <taxon>Pseudomonadota</taxon>
        <taxon>Gammaproteobacteria</taxon>
        <taxon>Enterobacterales</taxon>
        <taxon>Yersiniaceae</taxon>
        <taxon>Rahnella</taxon>
    </lineage>
</organism>
<protein>
    <submittedName>
        <fullName evidence="2">Uncharacterized protein</fullName>
    </submittedName>
</protein>
<evidence type="ECO:0000313" key="3">
    <source>
        <dbReference type="Proteomes" id="UP000009010"/>
    </source>
</evidence>
<gene>
    <name evidence="2" type="ordered locus">Rahaq2_2258</name>
</gene>
<dbReference type="AlphaFoldDB" id="H2IZC6"/>
<keyword evidence="3" id="KW-1185">Reference proteome</keyword>
<feature type="region of interest" description="Disordered" evidence="1">
    <location>
        <begin position="36"/>
        <end position="58"/>
    </location>
</feature>
<proteinExistence type="predicted"/>
<name>H2IZC6_RAHAC</name>